<protein>
    <submittedName>
        <fullName evidence="2">Uncharacterized protein</fullName>
    </submittedName>
</protein>
<dbReference type="AlphaFoldDB" id="A0AAX4HJR9"/>
<dbReference type="EMBL" id="CP139487">
    <property type="protein sequence ID" value="WPU63458.1"/>
    <property type="molecule type" value="Genomic_DNA"/>
</dbReference>
<name>A0AAX4HJR9_9BACT</name>
<evidence type="ECO:0000256" key="1">
    <source>
        <dbReference type="SAM" id="SignalP"/>
    </source>
</evidence>
<organism evidence="2 3">
    <name type="scientific">Peredibacter starrii</name>
    <dbReference type="NCBI Taxonomy" id="28202"/>
    <lineage>
        <taxon>Bacteria</taxon>
        <taxon>Pseudomonadati</taxon>
        <taxon>Bdellovibrionota</taxon>
        <taxon>Bacteriovoracia</taxon>
        <taxon>Bacteriovoracales</taxon>
        <taxon>Bacteriovoracaceae</taxon>
        <taxon>Peredibacter</taxon>
    </lineage>
</organism>
<keyword evidence="1" id="KW-0732">Signal</keyword>
<evidence type="ECO:0000313" key="3">
    <source>
        <dbReference type="Proteomes" id="UP001324634"/>
    </source>
</evidence>
<keyword evidence="3" id="KW-1185">Reference proteome</keyword>
<reference evidence="2 3" key="1">
    <citation type="submission" date="2023-11" db="EMBL/GenBank/DDBJ databases">
        <title>Peredibacter starrii A3.12.</title>
        <authorList>
            <person name="Mitchell R.J."/>
        </authorList>
    </citation>
    <scope>NUCLEOTIDE SEQUENCE [LARGE SCALE GENOMIC DNA]</scope>
    <source>
        <strain evidence="2 3">A3.12</strain>
    </source>
</reference>
<dbReference type="Proteomes" id="UP001324634">
    <property type="component" value="Chromosome"/>
</dbReference>
<proteinExistence type="predicted"/>
<dbReference type="KEGG" id="psti:SOO65_12240"/>
<accession>A0AAX4HJR9</accession>
<feature type="signal peptide" evidence="1">
    <location>
        <begin position="1"/>
        <end position="18"/>
    </location>
</feature>
<evidence type="ECO:0000313" key="2">
    <source>
        <dbReference type="EMBL" id="WPU63458.1"/>
    </source>
</evidence>
<sequence length="206" mass="23971">MKKLITFAALLFSFKSFAHPVIYKDGWAISSSNMKDYSNNYVMYSFTNKFAIGVDHWRFSQEKANTEMGFLKLNHLLWRANGEDYQANLYVHGGVGVRDQEWQPRGTFGDYVVGAEADWETRVLYTALKYYQFSDLSMTQARVGFSPAIADFNSLQTWFMVQGMVIDDLNETVMITPMLRFFYQNVLWEIGSSTRGDWMLNLMVHY</sequence>
<feature type="chain" id="PRO_5043702255" evidence="1">
    <location>
        <begin position="19"/>
        <end position="206"/>
    </location>
</feature>
<gene>
    <name evidence="2" type="ORF">SOO65_12240</name>
</gene>
<dbReference type="RefSeq" id="WP_321390199.1">
    <property type="nucleotide sequence ID" value="NZ_CP139487.1"/>
</dbReference>